<name>A0A6B2M6I2_9BACT</name>
<feature type="domain" description="CT398-like coiled coil hairpin" evidence="3">
    <location>
        <begin position="12"/>
        <end position="185"/>
    </location>
</feature>
<dbReference type="Proteomes" id="UP000478417">
    <property type="component" value="Unassembled WGS sequence"/>
</dbReference>
<feature type="domain" description="C4-type zinc ribbon" evidence="2">
    <location>
        <begin position="200"/>
        <end position="232"/>
    </location>
</feature>
<accession>A0A6B2M6I2</accession>
<dbReference type="RefSeq" id="WP_163966610.1">
    <property type="nucleotide sequence ID" value="NZ_JAAGNX010000003.1"/>
</dbReference>
<dbReference type="EMBL" id="JAAGNX010000003">
    <property type="protein sequence ID" value="NDV63280.1"/>
    <property type="molecule type" value="Genomic_DNA"/>
</dbReference>
<dbReference type="InterPro" id="IPR052376">
    <property type="entry name" value="Oxidative_Scav/Glycosyltrans"/>
</dbReference>
<evidence type="ECO:0000259" key="3">
    <source>
        <dbReference type="Pfam" id="PF24481"/>
    </source>
</evidence>
<evidence type="ECO:0000259" key="2">
    <source>
        <dbReference type="Pfam" id="PF02591"/>
    </source>
</evidence>
<dbReference type="PANTHER" id="PTHR39082">
    <property type="entry name" value="PHOSPHOLIPASE C-BETA-2-RELATED"/>
    <property type="match status" value="1"/>
</dbReference>
<feature type="coiled-coil region" evidence="1">
    <location>
        <begin position="47"/>
        <end position="111"/>
    </location>
</feature>
<dbReference type="PANTHER" id="PTHR39082:SF1">
    <property type="entry name" value="SCAVENGER RECEPTOR CLASS A MEMBER 3"/>
    <property type="match status" value="1"/>
</dbReference>
<evidence type="ECO:0000256" key="1">
    <source>
        <dbReference type="SAM" id="Coils"/>
    </source>
</evidence>
<organism evidence="4 5">
    <name type="scientific">Oceanipulchritudo coccoides</name>
    <dbReference type="NCBI Taxonomy" id="2706888"/>
    <lineage>
        <taxon>Bacteria</taxon>
        <taxon>Pseudomonadati</taxon>
        <taxon>Verrucomicrobiota</taxon>
        <taxon>Opitutia</taxon>
        <taxon>Puniceicoccales</taxon>
        <taxon>Oceanipulchritudinaceae</taxon>
        <taxon>Oceanipulchritudo</taxon>
    </lineage>
</organism>
<reference evidence="4 5" key="1">
    <citation type="submission" date="2020-02" db="EMBL/GenBank/DDBJ databases">
        <title>Albibacoteraceae fam. nov., the first described family within the subdivision 4 Verrucomicrobia.</title>
        <authorList>
            <person name="Xi F."/>
        </authorList>
    </citation>
    <scope>NUCLEOTIDE SEQUENCE [LARGE SCALE GENOMIC DNA]</scope>
    <source>
        <strain evidence="4 5">CK1056</strain>
    </source>
</reference>
<keyword evidence="5" id="KW-1185">Reference proteome</keyword>
<dbReference type="AlphaFoldDB" id="A0A6B2M6I2"/>
<dbReference type="InterPro" id="IPR056003">
    <property type="entry name" value="CT398_CC_hairpin"/>
</dbReference>
<evidence type="ECO:0000313" key="4">
    <source>
        <dbReference type="EMBL" id="NDV63280.1"/>
    </source>
</evidence>
<sequence>MVADWIQKLLILQDRDTRCDSIRRQLDDIPREIQKEEVAIGQLEFALAEKENGLKALEVRRLELEGDVAEAEEHIIKYKTQQMQVKKNEEFTALENEIKNLQSSISDLEDKELQVLEDIELYQSELEKLSQLTKEQKHTLEAHIQLLKDNFTSFQSELKAAGEAVEACAKEVDESVLQQYKYVKGQVKRPPVVVQLEDGRCQGCHLKVSGDIESTTRRGKELVRCDSCGRILYFDR</sequence>
<evidence type="ECO:0000313" key="5">
    <source>
        <dbReference type="Proteomes" id="UP000478417"/>
    </source>
</evidence>
<keyword evidence="1" id="KW-0175">Coiled coil</keyword>
<comment type="caution">
    <text evidence="4">The sequence shown here is derived from an EMBL/GenBank/DDBJ whole genome shotgun (WGS) entry which is preliminary data.</text>
</comment>
<protein>
    <submittedName>
        <fullName evidence="4">Uncharacterized protein</fullName>
    </submittedName>
</protein>
<dbReference type="Gene3D" id="1.10.287.1490">
    <property type="match status" value="1"/>
</dbReference>
<dbReference type="Pfam" id="PF24481">
    <property type="entry name" value="CT398_CC"/>
    <property type="match status" value="1"/>
</dbReference>
<proteinExistence type="predicted"/>
<gene>
    <name evidence="4" type="ORF">G0Q06_12515</name>
</gene>
<dbReference type="InterPro" id="IPR003743">
    <property type="entry name" value="Zf-RING_7"/>
</dbReference>
<dbReference type="Pfam" id="PF02591">
    <property type="entry name" value="Zn_ribbon_9"/>
    <property type="match status" value="1"/>
</dbReference>